<keyword evidence="1" id="KW-0378">Hydrolase</keyword>
<dbReference type="InterPro" id="IPR050300">
    <property type="entry name" value="GDXG_lipolytic_enzyme"/>
</dbReference>
<proteinExistence type="predicted"/>
<dbReference type="Pfam" id="PF07859">
    <property type="entry name" value="Abhydrolase_3"/>
    <property type="match status" value="1"/>
</dbReference>
<sequence length="344" mass="38026">MAEYAHLLTPHPELAEDLKALAQVPIPKDYATIRESAKNVGIPKLVKMLEPDMPPESEYDVKDYMIDTADGSGAQVLARSIIPKKTTPEETFPLLFWIHGGGWSNGSADLDDPFMKIICVKLRISIVNCEYRLAPEHPFPTGLNDCYAVLKHVASNPTQFSASFNKGFIVAGPSSGANFGAVLTLRTRDDSFFRDTPLTGQALLIPGVIHIDAYSEISEELRSRLLSMEQNANAPGLRKEYIEMAMKGYKAPNPSDPFVSPLLAPSHKGLPPAFIQVAGLDPLRDEGFLYEKILKDSGVSTRLIAYPGVPHHILYFFPQKEVGKKFRADLEDGLRWLLGFSSEK</sequence>
<evidence type="ECO:0000259" key="2">
    <source>
        <dbReference type="Pfam" id="PF07859"/>
    </source>
</evidence>
<dbReference type="Gene3D" id="3.40.50.1820">
    <property type="entry name" value="alpha/beta hydrolase"/>
    <property type="match status" value="1"/>
</dbReference>
<dbReference type="InterPro" id="IPR013094">
    <property type="entry name" value="AB_hydrolase_3"/>
</dbReference>
<accession>A0ABR1JJN4</accession>
<dbReference type="EMBL" id="JBANRG010000014">
    <property type="protein sequence ID" value="KAK7460828.1"/>
    <property type="molecule type" value="Genomic_DNA"/>
</dbReference>
<comment type="caution">
    <text evidence="3">The sequence shown here is derived from an EMBL/GenBank/DDBJ whole genome shotgun (WGS) entry which is preliminary data.</text>
</comment>
<keyword evidence="4" id="KW-1185">Reference proteome</keyword>
<dbReference type="PANTHER" id="PTHR48081">
    <property type="entry name" value="AB HYDROLASE SUPERFAMILY PROTEIN C4A8.06C"/>
    <property type="match status" value="1"/>
</dbReference>
<protein>
    <recommendedName>
        <fullName evidence="2">Alpha/beta hydrolase fold-3 domain-containing protein</fullName>
    </recommendedName>
</protein>
<reference evidence="3 4" key="1">
    <citation type="submission" date="2024-01" db="EMBL/GenBank/DDBJ databases">
        <title>A draft genome for the cacao thread blight pathogen Marasmiellus scandens.</title>
        <authorList>
            <person name="Baruah I.K."/>
            <person name="Leung J."/>
            <person name="Bukari Y."/>
            <person name="Amoako-Attah I."/>
            <person name="Meinhardt L.W."/>
            <person name="Bailey B.A."/>
            <person name="Cohen S.P."/>
        </authorList>
    </citation>
    <scope>NUCLEOTIDE SEQUENCE [LARGE SCALE GENOMIC DNA]</scope>
    <source>
        <strain evidence="3 4">GH-19</strain>
    </source>
</reference>
<feature type="domain" description="Alpha/beta hydrolase fold-3" evidence="2">
    <location>
        <begin position="95"/>
        <end position="313"/>
    </location>
</feature>
<name>A0ABR1JJN4_9AGAR</name>
<gene>
    <name evidence="3" type="ORF">VKT23_008757</name>
</gene>
<evidence type="ECO:0000313" key="4">
    <source>
        <dbReference type="Proteomes" id="UP001498398"/>
    </source>
</evidence>
<dbReference type="SUPFAM" id="SSF53474">
    <property type="entry name" value="alpha/beta-Hydrolases"/>
    <property type="match status" value="1"/>
</dbReference>
<organism evidence="3 4">
    <name type="scientific">Marasmiellus scandens</name>
    <dbReference type="NCBI Taxonomy" id="2682957"/>
    <lineage>
        <taxon>Eukaryota</taxon>
        <taxon>Fungi</taxon>
        <taxon>Dikarya</taxon>
        <taxon>Basidiomycota</taxon>
        <taxon>Agaricomycotina</taxon>
        <taxon>Agaricomycetes</taxon>
        <taxon>Agaricomycetidae</taxon>
        <taxon>Agaricales</taxon>
        <taxon>Marasmiineae</taxon>
        <taxon>Omphalotaceae</taxon>
        <taxon>Marasmiellus</taxon>
    </lineage>
</organism>
<dbReference type="Proteomes" id="UP001498398">
    <property type="component" value="Unassembled WGS sequence"/>
</dbReference>
<dbReference type="PANTHER" id="PTHR48081:SF8">
    <property type="entry name" value="ALPHA_BETA HYDROLASE FOLD-3 DOMAIN-CONTAINING PROTEIN-RELATED"/>
    <property type="match status" value="1"/>
</dbReference>
<dbReference type="InterPro" id="IPR029058">
    <property type="entry name" value="AB_hydrolase_fold"/>
</dbReference>
<evidence type="ECO:0000313" key="3">
    <source>
        <dbReference type="EMBL" id="KAK7460828.1"/>
    </source>
</evidence>
<evidence type="ECO:0000256" key="1">
    <source>
        <dbReference type="ARBA" id="ARBA00022801"/>
    </source>
</evidence>